<proteinExistence type="predicted"/>
<evidence type="ECO:0000256" key="2">
    <source>
        <dbReference type="SAM" id="MobiDB-lite"/>
    </source>
</evidence>
<protein>
    <submittedName>
        <fullName evidence="3">Uncharacterized protein</fullName>
    </submittedName>
</protein>
<evidence type="ECO:0000313" key="3">
    <source>
        <dbReference type="EMBL" id="GKV46601.1"/>
    </source>
</evidence>
<evidence type="ECO:0000313" key="4">
    <source>
        <dbReference type="Proteomes" id="UP001054252"/>
    </source>
</evidence>
<dbReference type="AlphaFoldDB" id="A0AAV5MCL6"/>
<dbReference type="EMBL" id="BPVZ01000211">
    <property type="protein sequence ID" value="GKV46601.1"/>
    <property type="molecule type" value="Genomic_DNA"/>
</dbReference>
<feature type="region of interest" description="Disordered" evidence="2">
    <location>
        <begin position="64"/>
        <end position="85"/>
    </location>
</feature>
<organism evidence="3 4">
    <name type="scientific">Rubroshorea leprosula</name>
    <dbReference type="NCBI Taxonomy" id="152421"/>
    <lineage>
        <taxon>Eukaryota</taxon>
        <taxon>Viridiplantae</taxon>
        <taxon>Streptophyta</taxon>
        <taxon>Embryophyta</taxon>
        <taxon>Tracheophyta</taxon>
        <taxon>Spermatophyta</taxon>
        <taxon>Magnoliopsida</taxon>
        <taxon>eudicotyledons</taxon>
        <taxon>Gunneridae</taxon>
        <taxon>Pentapetalae</taxon>
        <taxon>rosids</taxon>
        <taxon>malvids</taxon>
        <taxon>Malvales</taxon>
        <taxon>Dipterocarpaceae</taxon>
        <taxon>Rubroshorea</taxon>
    </lineage>
</organism>
<feature type="coiled-coil region" evidence="1">
    <location>
        <begin position="2"/>
        <end position="36"/>
    </location>
</feature>
<comment type="caution">
    <text evidence="3">The sequence shown here is derived from an EMBL/GenBank/DDBJ whole genome shotgun (WGS) entry which is preliminary data.</text>
</comment>
<dbReference type="Proteomes" id="UP001054252">
    <property type="component" value="Unassembled WGS sequence"/>
</dbReference>
<keyword evidence="1" id="KW-0175">Coiled coil</keyword>
<evidence type="ECO:0000256" key="1">
    <source>
        <dbReference type="SAM" id="Coils"/>
    </source>
</evidence>
<gene>
    <name evidence="3" type="ORF">SLEP1_g53574</name>
</gene>
<name>A0AAV5MCL6_9ROSI</name>
<sequence>MVDEANLEKVALENRVENMENTLKELMASFQSLQATLVTRAPLTTNPLFDGNVSVANLPITTSTLGKEPMSSCPPNPTIGGTSGTKPFVLNAGVATV</sequence>
<reference evidence="3 4" key="1">
    <citation type="journal article" date="2021" name="Commun. Biol.">
        <title>The genome of Shorea leprosula (Dipterocarpaceae) highlights the ecological relevance of drought in aseasonal tropical rainforests.</title>
        <authorList>
            <person name="Ng K.K.S."/>
            <person name="Kobayashi M.J."/>
            <person name="Fawcett J.A."/>
            <person name="Hatakeyama M."/>
            <person name="Paape T."/>
            <person name="Ng C.H."/>
            <person name="Ang C.C."/>
            <person name="Tnah L.H."/>
            <person name="Lee C.T."/>
            <person name="Nishiyama T."/>
            <person name="Sese J."/>
            <person name="O'Brien M.J."/>
            <person name="Copetti D."/>
            <person name="Mohd Noor M.I."/>
            <person name="Ong R.C."/>
            <person name="Putra M."/>
            <person name="Sireger I.Z."/>
            <person name="Indrioko S."/>
            <person name="Kosugi Y."/>
            <person name="Izuno A."/>
            <person name="Isagi Y."/>
            <person name="Lee S.L."/>
            <person name="Shimizu K.K."/>
        </authorList>
    </citation>
    <scope>NUCLEOTIDE SEQUENCE [LARGE SCALE GENOMIC DNA]</scope>
    <source>
        <strain evidence="3">214</strain>
    </source>
</reference>
<accession>A0AAV5MCL6</accession>
<keyword evidence="4" id="KW-1185">Reference proteome</keyword>